<evidence type="ECO:0000256" key="3">
    <source>
        <dbReference type="PROSITE-ProRule" id="PRU00339"/>
    </source>
</evidence>
<dbReference type="GO" id="GO:0046813">
    <property type="term" value="P:receptor-mediated virion attachment to host cell"/>
    <property type="evidence" value="ECO:0007669"/>
    <property type="project" value="TreeGrafter"/>
</dbReference>
<organism evidence="4 5">
    <name type="scientific">Acaryochloris marina (strain MBIC 11017)</name>
    <dbReference type="NCBI Taxonomy" id="329726"/>
    <lineage>
        <taxon>Bacteria</taxon>
        <taxon>Bacillati</taxon>
        <taxon>Cyanobacteriota</taxon>
        <taxon>Cyanophyceae</taxon>
        <taxon>Acaryochloridales</taxon>
        <taxon>Acaryochloridaceae</taxon>
        <taxon>Acaryochloris</taxon>
    </lineage>
</organism>
<reference evidence="4 5" key="1">
    <citation type="journal article" date="2008" name="Proc. Natl. Acad. Sci. U.S.A.">
        <title>Niche adaptation and genome expansion in the chlorophyll d-producing cyanobacterium Acaryochloris marina.</title>
        <authorList>
            <person name="Swingley W.D."/>
            <person name="Chen M."/>
            <person name="Cheung P.C."/>
            <person name="Conrad A.L."/>
            <person name="Dejesa L.C."/>
            <person name="Hao J."/>
            <person name="Honchak B.M."/>
            <person name="Karbach L.E."/>
            <person name="Kurdoglu A."/>
            <person name="Lahiri S."/>
            <person name="Mastrian S.D."/>
            <person name="Miyashita H."/>
            <person name="Page L."/>
            <person name="Ramakrishna P."/>
            <person name="Satoh S."/>
            <person name="Sattley W.M."/>
            <person name="Shimada Y."/>
            <person name="Taylor H.L."/>
            <person name="Tomo T."/>
            <person name="Tsuchiya T."/>
            <person name="Wang Z.T."/>
            <person name="Raymond J."/>
            <person name="Mimuro M."/>
            <person name="Blankenship R.E."/>
            <person name="Touchman J.W."/>
        </authorList>
    </citation>
    <scope>NUCLEOTIDE SEQUENCE [LARGE SCALE GENOMIC DNA]</scope>
    <source>
        <strain evidence="5">MBIC 11017</strain>
    </source>
</reference>
<dbReference type="AlphaFoldDB" id="B0C7F8"/>
<dbReference type="InterPro" id="IPR050498">
    <property type="entry name" value="Ycf3"/>
</dbReference>
<dbReference type="PROSITE" id="PS50005">
    <property type="entry name" value="TPR"/>
    <property type="match status" value="1"/>
</dbReference>
<dbReference type="eggNOG" id="COG0457">
    <property type="taxonomic scope" value="Bacteria"/>
</dbReference>
<feature type="repeat" description="TPR" evidence="3">
    <location>
        <begin position="19"/>
        <end position="52"/>
    </location>
</feature>
<protein>
    <submittedName>
        <fullName evidence="4">TPR domain protein</fullName>
    </submittedName>
</protein>
<name>B0C7F8_ACAM1</name>
<keyword evidence="5" id="KW-1185">Reference proteome</keyword>
<dbReference type="PANTHER" id="PTHR44858">
    <property type="entry name" value="TETRATRICOPEPTIDE REPEAT PROTEIN 6"/>
    <property type="match status" value="1"/>
</dbReference>
<proteinExistence type="predicted"/>
<keyword evidence="1" id="KW-0677">Repeat</keyword>
<dbReference type="Pfam" id="PF13414">
    <property type="entry name" value="TPR_11"/>
    <property type="match status" value="1"/>
</dbReference>
<keyword evidence="2 3" id="KW-0802">TPR repeat</keyword>
<dbReference type="GO" id="GO:0009279">
    <property type="term" value="C:cell outer membrane"/>
    <property type="evidence" value="ECO:0007669"/>
    <property type="project" value="TreeGrafter"/>
</dbReference>
<dbReference type="SUPFAM" id="SSF48452">
    <property type="entry name" value="TPR-like"/>
    <property type="match status" value="1"/>
</dbReference>
<dbReference type="Proteomes" id="UP000000268">
    <property type="component" value="Chromosome"/>
</dbReference>
<dbReference type="Gene3D" id="1.25.40.10">
    <property type="entry name" value="Tetratricopeptide repeat domain"/>
    <property type="match status" value="1"/>
</dbReference>
<accession>B0C7F8</accession>
<evidence type="ECO:0000256" key="1">
    <source>
        <dbReference type="ARBA" id="ARBA00022737"/>
    </source>
</evidence>
<dbReference type="EMBL" id="CP000828">
    <property type="protein sequence ID" value="ABW31242.1"/>
    <property type="molecule type" value="Genomic_DNA"/>
</dbReference>
<gene>
    <name evidence="4" type="ordered locus">AM1_6312</name>
</gene>
<dbReference type="STRING" id="329726.AM1_6312"/>
<evidence type="ECO:0000313" key="5">
    <source>
        <dbReference type="Proteomes" id="UP000000268"/>
    </source>
</evidence>
<dbReference type="HOGENOM" id="CLU_151099_0_0_3"/>
<evidence type="ECO:0000313" key="4">
    <source>
        <dbReference type="EMBL" id="ABW31242.1"/>
    </source>
</evidence>
<dbReference type="KEGG" id="amr:AM1_6312"/>
<sequence>MALLLMLCSRVAIASENNLAGLIRQGQVHFQQGQYRDAIATFTQAILLNPDSATPYFYRGKVRFELEDDFGALEDFDDAVQRNARFAEAYLYRGSVRLSLGDQTNGLVDLRQAAGLFSQQGNQKEYQRAIQLIRQFNPDLTP</sequence>
<dbReference type="PANTHER" id="PTHR44858:SF1">
    <property type="entry name" value="UDP-N-ACETYLGLUCOSAMINE--PEPTIDE N-ACETYLGLUCOSAMINYLTRANSFERASE SPINDLY-RELATED"/>
    <property type="match status" value="1"/>
</dbReference>
<dbReference type="SMART" id="SM00028">
    <property type="entry name" value="TPR"/>
    <property type="match status" value="3"/>
</dbReference>
<dbReference type="InterPro" id="IPR011990">
    <property type="entry name" value="TPR-like_helical_dom_sf"/>
</dbReference>
<evidence type="ECO:0000256" key="2">
    <source>
        <dbReference type="ARBA" id="ARBA00022803"/>
    </source>
</evidence>
<dbReference type="InterPro" id="IPR019734">
    <property type="entry name" value="TPR_rpt"/>
</dbReference>